<dbReference type="EnsemblPlants" id="novel_model_3337_5bd9a17a">
    <property type="protein sequence ID" value="cds.novel_model_3337_5bd9a17a"/>
    <property type="gene ID" value="novel_gene_1772_5bd9a17a"/>
</dbReference>
<keyword evidence="1" id="KW-0472">Membrane</keyword>
<sequence length="128" mass="14454">MWEIRFRLRLCRRSHGLINIFIHELFPFFFFFFLFPVTLLFLSLMVGPLGFDPAAVTVTTKAIVLPQPFLPAGKILVNGEITQANFPSLWNIMDHSNDDISIVAVVIKGRSGIDIVKPTRIGKAIVIE</sequence>
<dbReference type="Proteomes" id="UP000596661">
    <property type="component" value="Chromosome 4"/>
</dbReference>
<keyword evidence="3" id="KW-1185">Reference proteome</keyword>
<keyword evidence="1" id="KW-1133">Transmembrane helix</keyword>
<dbReference type="Gramene" id="novel_model_3337_5bd9a17a">
    <property type="protein sequence ID" value="cds.novel_model_3337_5bd9a17a"/>
    <property type="gene ID" value="novel_gene_1772_5bd9a17a"/>
</dbReference>
<keyword evidence="1" id="KW-0812">Transmembrane</keyword>
<feature type="transmembrane region" description="Helical" evidence="1">
    <location>
        <begin position="21"/>
        <end position="46"/>
    </location>
</feature>
<evidence type="ECO:0000313" key="3">
    <source>
        <dbReference type="Proteomes" id="UP000596661"/>
    </source>
</evidence>
<proteinExistence type="predicted"/>
<reference evidence="2" key="1">
    <citation type="submission" date="2018-11" db="EMBL/GenBank/DDBJ databases">
        <authorList>
            <person name="Grassa J C."/>
        </authorList>
    </citation>
    <scope>NUCLEOTIDE SEQUENCE [LARGE SCALE GENOMIC DNA]</scope>
</reference>
<reference evidence="2" key="2">
    <citation type="submission" date="2021-03" db="UniProtKB">
        <authorList>
            <consortium name="EnsemblPlants"/>
        </authorList>
    </citation>
    <scope>IDENTIFICATION</scope>
</reference>
<protein>
    <submittedName>
        <fullName evidence="2">Uncharacterized protein</fullName>
    </submittedName>
</protein>
<dbReference type="EMBL" id="UZAU01000375">
    <property type="status" value="NOT_ANNOTATED_CDS"/>
    <property type="molecule type" value="Genomic_DNA"/>
</dbReference>
<evidence type="ECO:0000256" key="1">
    <source>
        <dbReference type="SAM" id="Phobius"/>
    </source>
</evidence>
<dbReference type="AlphaFoldDB" id="A0A803QZQ4"/>
<evidence type="ECO:0000313" key="2">
    <source>
        <dbReference type="EnsemblPlants" id="cds.novel_model_3337_5bd9a17a"/>
    </source>
</evidence>
<name>A0A803QZQ4_CANSA</name>
<organism evidence="2 3">
    <name type="scientific">Cannabis sativa</name>
    <name type="common">Hemp</name>
    <name type="synonym">Marijuana</name>
    <dbReference type="NCBI Taxonomy" id="3483"/>
    <lineage>
        <taxon>Eukaryota</taxon>
        <taxon>Viridiplantae</taxon>
        <taxon>Streptophyta</taxon>
        <taxon>Embryophyta</taxon>
        <taxon>Tracheophyta</taxon>
        <taxon>Spermatophyta</taxon>
        <taxon>Magnoliopsida</taxon>
        <taxon>eudicotyledons</taxon>
        <taxon>Gunneridae</taxon>
        <taxon>Pentapetalae</taxon>
        <taxon>rosids</taxon>
        <taxon>fabids</taxon>
        <taxon>Rosales</taxon>
        <taxon>Cannabaceae</taxon>
        <taxon>Cannabis</taxon>
    </lineage>
</organism>
<accession>A0A803QZQ4</accession>